<evidence type="ECO:0000313" key="5">
    <source>
        <dbReference type="Proteomes" id="UP001610446"/>
    </source>
</evidence>
<keyword evidence="1" id="KW-0812">Transmembrane</keyword>
<name>A0ABR4ISJ2_9EURO</name>
<dbReference type="Gene3D" id="3.40.50.1820">
    <property type="entry name" value="alpha/beta hydrolase"/>
    <property type="match status" value="1"/>
</dbReference>
<feature type="signal peptide" evidence="2">
    <location>
        <begin position="1"/>
        <end position="18"/>
    </location>
</feature>
<feature type="domain" description="Carboxylesterase type B" evidence="3">
    <location>
        <begin position="20"/>
        <end position="519"/>
    </location>
</feature>
<comment type="caution">
    <text evidence="4">The sequence shown here is derived from an EMBL/GenBank/DDBJ whole genome shotgun (WGS) entry which is preliminary data.</text>
</comment>
<dbReference type="InterPro" id="IPR002018">
    <property type="entry name" value="CarbesteraseB"/>
</dbReference>
<dbReference type="InterPro" id="IPR050309">
    <property type="entry name" value="Type-B_Carboxylest/Lipase"/>
</dbReference>
<sequence length="612" mass="63578">MRLLSSATLSALAATTLASSPSVTIDAGTVNGGKCSAGQDAVFYKGIPFAEPPVGDLRFEPPKAYSGNYPNGVHNATAFAPACIQFSSSTSPPGAKSEDCLYLDVWAPSSATRDSKLPVKVWILGGSDTEGGTGYSLYDGCNLAETGAVVVALNYRLGPLGFLALDSAGFHGNQGIQDLILGFEWVQSSISAFGGDPEKVLAFGQSAGATDLYAIASLPQAPSLFKSAIIESIALPQLTLKSVAQKLGASFAKTLQCGSGDKSCLQSVSSSDIQKAYSSDSYLGSGLGSYSPGVANSQTPKYWPIVDGEVIKENPLTRGSQVPTVFGYNQQEGTLDAISSYNSPEVIASLTAANYTAFLQGNFGSAAAQIIEKYYPLSTFEAAVAELGLTAGSGVFEAIAHVLTDAHFKCPTYRSAVSTVRNGNRAVWAYEFMHNNTCAWLDTLVPIADDLSFLGAAHTAEIPFVLGNLDFDYRGEGLNYTCSSSAVERALSTEMISLWTAMAEDGDPSTEAIQWPAFEITSSGANTPGMIFANSSTPGTIDYSVCNQLWSQVSAMMDGNTTTAVPSPSNSVVPSSTVSPTSAVPFDGGAVSASVGGSIFVSAFVMVAAAFA</sequence>
<evidence type="ECO:0000256" key="1">
    <source>
        <dbReference type="SAM" id="Phobius"/>
    </source>
</evidence>
<dbReference type="Proteomes" id="UP001610446">
    <property type="component" value="Unassembled WGS sequence"/>
</dbReference>
<protein>
    <submittedName>
        <fullName evidence="4">Carboxylesterase</fullName>
    </submittedName>
</protein>
<keyword evidence="1" id="KW-0472">Membrane</keyword>
<evidence type="ECO:0000313" key="4">
    <source>
        <dbReference type="EMBL" id="KAL2830725.1"/>
    </source>
</evidence>
<keyword evidence="1" id="KW-1133">Transmembrane helix</keyword>
<reference evidence="4 5" key="1">
    <citation type="submission" date="2024-07" db="EMBL/GenBank/DDBJ databases">
        <title>Section-level genome sequencing and comparative genomics of Aspergillus sections Usti and Cavernicolus.</title>
        <authorList>
            <consortium name="Lawrence Berkeley National Laboratory"/>
            <person name="Nybo J.L."/>
            <person name="Vesth T.C."/>
            <person name="Theobald S."/>
            <person name="Frisvad J.C."/>
            <person name="Larsen T.O."/>
            <person name="Kjaerboelling I."/>
            <person name="Rothschild-Mancinelli K."/>
            <person name="Lyhne E.K."/>
            <person name="Kogle M.E."/>
            <person name="Barry K."/>
            <person name="Clum A."/>
            <person name="Na H."/>
            <person name="Ledsgaard L."/>
            <person name="Lin J."/>
            <person name="Lipzen A."/>
            <person name="Kuo A."/>
            <person name="Riley R."/>
            <person name="Mondo S."/>
            <person name="Labutti K."/>
            <person name="Haridas S."/>
            <person name="Pangalinan J."/>
            <person name="Salamov A.A."/>
            <person name="Simmons B.A."/>
            <person name="Magnuson J.K."/>
            <person name="Chen J."/>
            <person name="Drula E."/>
            <person name="Henrissat B."/>
            <person name="Wiebenga A."/>
            <person name="Lubbers R.J."/>
            <person name="Gomes A.C."/>
            <person name="Makela M.R."/>
            <person name="Stajich J."/>
            <person name="Grigoriev I.V."/>
            <person name="Mortensen U.H."/>
            <person name="De Vries R.P."/>
            <person name="Baker S.E."/>
            <person name="Andersen M.R."/>
        </authorList>
    </citation>
    <scope>NUCLEOTIDE SEQUENCE [LARGE SCALE GENOMIC DNA]</scope>
    <source>
        <strain evidence="4 5">CBS 123904</strain>
    </source>
</reference>
<organism evidence="4 5">
    <name type="scientific">Aspergillus pseudoustus</name>
    <dbReference type="NCBI Taxonomy" id="1810923"/>
    <lineage>
        <taxon>Eukaryota</taxon>
        <taxon>Fungi</taxon>
        <taxon>Dikarya</taxon>
        <taxon>Ascomycota</taxon>
        <taxon>Pezizomycotina</taxon>
        <taxon>Eurotiomycetes</taxon>
        <taxon>Eurotiomycetidae</taxon>
        <taxon>Eurotiales</taxon>
        <taxon>Aspergillaceae</taxon>
        <taxon>Aspergillus</taxon>
        <taxon>Aspergillus subgen. Nidulantes</taxon>
    </lineage>
</organism>
<feature type="chain" id="PRO_5045952348" evidence="2">
    <location>
        <begin position="19"/>
        <end position="612"/>
    </location>
</feature>
<dbReference type="InterPro" id="IPR029058">
    <property type="entry name" value="AB_hydrolase_fold"/>
</dbReference>
<dbReference type="InterPro" id="IPR019819">
    <property type="entry name" value="Carboxylesterase_B_CS"/>
</dbReference>
<feature type="transmembrane region" description="Helical" evidence="1">
    <location>
        <begin position="589"/>
        <end position="611"/>
    </location>
</feature>
<evidence type="ECO:0000259" key="3">
    <source>
        <dbReference type="Pfam" id="PF00135"/>
    </source>
</evidence>
<dbReference type="PANTHER" id="PTHR11559">
    <property type="entry name" value="CARBOXYLESTERASE"/>
    <property type="match status" value="1"/>
</dbReference>
<keyword evidence="5" id="KW-1185">Reference proteome</keyword>
<keyword evidence="2" id="KW-0732">Signal</keyword>
<gene>
    <name evidence="4" type="ORF">BJY01DRAFT_260730</name>
</gene>
<evidence type="ECO:0000256" key="2">
    <source>
        <dbReference type="SAM" id="SignalP"/>
    </source>
</evidence>
<proteinExistence type="predicted"/>
<dbReference type="SUPFAM" id="SSF53474">
    <property type="entry name" value="alpha/beta-Hydrolases"/>
    <property type="match status" value="1"/>
</dbReference>
<dbReference type="Pfam" id="PF00135">
    <property type="entry name" value="COesterase"/>
    <property type="match status" value="1"/>
</dbReference>
<dbReference type="EMBL" id="JBFXLU010000297">
    <property type="protein sequence ID" value="KAL2830725.1"/>
    <property type="molecule type" value="Genomic_DNA"/>
</dbReference>
<accession>A0ABR4ISJ2</accession>
<dbReference type="PROSITE" id="PS00941">
    <property type="entry name" value="CARBOXYLESTERASE_B_2"/>
    <property type="match status" value="1"/>
</dbReference>